<dbReference type="InterPro" id="IPR001214">
    <property type="entry name" value="SET_dom"/>
</dbReference>
<reference evidence="2 3" key="1">
    <citation type="submission" date="2015-05" db="EMBL/GenBank/DDBJ databases">
        <title>Distinctive expansion of gene families associated with plant cell wall degradation and secondary metabolism in the genomes of grapevine trunk pathogens.</title>
        <authorList>
            <person name="Lawrence D.P."/>
            <person name="Travadon R."/>
            <person name="Rolshausen P.E."/>
            <person name="Baumgartner K."/>
        </authorList>
    </citation>
    <scope>NUCLEOTIDE SEQUENCE [LARGE SCALE GENOMIC DNA]</scope>
    <source>
        <strain evidence="2">DA912</strain>
    </source>
</reference>
<gene>
    <name evidence="2" type="ORF">UCDDA912_g10345</name>
</gene>
<proteinExistence type="predicted"/>
<reference evidence="2 3" key="2">
    <citation type="submission" date="2015-05" db="EMBL/GenBank/DDBJ databases">
        <authorList>
            <person name="Morales-Cruz A."/>
            <person name="Amrine K.C."/>
            <person name="Cantu D."/>
        </authorList>
    </citation>
    <scope>NUCLEOTIDE SEQUENCE [LARGE SCALE GENOMIC DNA]</scope>
    <source>
        <strain evidence="2">DA912</strain>
    </source>
</reference>
<dbReference type="EMBL" id="LCUC01000636">
    <property type="protein sequence ID" value="KKY29736.1"/>
    <property type="molecule type" value="Genomic_DNA"/>
</dbReference>
<evidence type="ECO:0000259" key="1">
    <source>
        <dbReference type="PROSITE" id="PS50280"/>
    </source>
</evidence>
<feature type="domain" description="SET" evidence="1">
    <location>
        <begin position="1"/>
        <end position="147"/>
    </location>
</feature>
<dbReference type="Gene3D" id="2.170.270.10">
    <property type="entry name" value="SET domain"/>
    <property type="match status" value="1"/>
</dbReference>
<dbReference type="OrthoDB" id="438641at2759"/>
<evidence type="ECO:0000313" key="2">
    <source>
        <dbReference type="EMBL" id="KKY29736.1"/>
    </source>
</evidence>
<sequence length="242" mass="26797">MKASPGKGRGLFAARDILRGTHVLVEAPLLAVNPPALVPGMGYSLSAMAADVEHEYSRLSPEQQEEYLSCHEQRLEGDGQDESGRLMAILRSNAYNLDDGRVAIYPKVALINHSCRPNVLNADNEGTRVIVATRDIEAGEEAGNDLRELETALQTPGARTRPARDKLMSRAQALAEYVEEEGLADYYVKTSRLAFDHAAMARNESNARKWGQRHLKHHEMVDRNSREARQARRLLDSLAGAN</sequence>
<dbReference type="SMART" id="SM00317">
    <property type="entry name" value="SET"/>
    <property type="match status" value="1"/>
</dbReference>
<dbReference type="STRING" id="1214573.A0A0G2F673"/>
<dbReference type="Pfam" id="PF00856">
    <property type="entry name" value="SET"/>
    <property type="match status" value="1"/>
</dbReference>
<dbReference type="AlphaFoldDB" id="A0A0G2F673"/>
<protein>
    <submittedName>
        <fullName evidence="2">Putative set domain-containing protein 5</fullName>
    </submittedName>
</protein>
<comment type="caution">
    <text evidence="2">The sequence shown here is derived from an EMBL/GenBank/DDBJ whole genome shotgun (WGS) entry which is preliminary data.</text>
</comment>
<dbReference type="CDD" id="cd20071">
    <property type="entry name" value="SET_SMYD"/>
    <property type="match status" value="1"/>
</dbReference>
<dbReference type="SUPFAM" id="SSF82199">
    <property type="entry name" value="SET domain"/>
    <property type="match status" value="1"/>
</dbReference>
<dbReference type="PANTHER" id="PTHR47332">
    <property type="entry name" value="SET DOMAIN-CONTAINING PROTEIN 5"/>
    <property type="match status" value="1"/>
</dbReference>
<accession>A0A0G2F673</accession>
<evidence type="ECO:0000313" key="3">
    <source>
        <dbReference type="Proteomes" id="UP000034680"/>
    </source>
</evidence>
<dbReference type="Proteomes" id="UP000034680">
    <property type="component" value="Unassembled WGS sequence"/>
</dbReference>
<name>A0A0G2F673_9PEZI</name>
<organism evidence="2 3">
    <name type="scientific">Diaporthe ampelina</name>
    <dbReference type="NCBI Taxonomy" id="1214573"/>
    <lineage>
        <taxon>Eukaryota</taxon>
        <taxon>Fungi</taxon>
        <taxon>Dikarya</taxon>
        <taxon>Ascomycota</taxon>
        <taxon>Pezizomycotina</taxon>
        <taxon>Sordariomycetes</taxon>
        <taxon>Sordariomycetidae</taxon>
        <taxon>Diaporthales</taxon>
        <taxon>Diaporthaceae</taxon>
        <taxon>Diaporthe</taxon>
    </lineage>
</organism>
<dbReference type="InterPro" id="IPR053185">
    <property type="entry name" value="SET_domain_protein"/>
</dbReference>
<dbReference type="PANTHER" id="PTHR47332:SF4">
    <property type="entry name" value="SET DOMAIN-CONTAINING PROTEIN 5"/>
    <property type="match status" value="1"/>
</dbReference>
<keyword evidence="3" id="KW-1185">Reference proteome</keyword>
<dbReference type="PROSITE" id="PS50280">
    <property type="entry name" value="SET"/>
    <property type="match status" value="1"/>
</dbReference>
<dbReference type="InterPro" id="IPR046341">
    <property type="entry name" value="SET_dom_sf"/>
</dbReference>